<comment type="caution">
    <text evidence="2">The sequence shown here is derived from an EMBL/GenBank/DDBJ whole genome shotgun (WGS) entry which is preliminary data.</text>
</comment>
<protein>
    <submittedName>
        <fullName evidence="2">Uncharacterized protein</fullName>
    </submittedName>
</protein>
<sequence>MDVVNGEEGGEEMRHQDKRDPNPGSSKTTRETFRRCRSVGFFPGVKEKRGARLVCRPWVGGLSTSSEGRRGVRWGPARGRLSDGVGGGQQRSQTTFCVAAAAAATPGRRVFGPLSRQPQSRRRRRERYQPASPVTRAKWSGKNTTRCQRAATERVIPPRQREAYVWPVPSVEFKRGVLYTPDIYAPFFS</sequence>
<reference evidence="2" key="1">
    <citation type="journal article" date="2020" name="Cell">
        <title>Large-Scale Comparative Analyses of Tick Genomes Elucidate Their Genetic Diversity and Vector Capacities.</title>
        <authorList>
            <consortium name="Tick Genome and Microbiome Consortium (TIGMIC)"/>
            <person name="Jia N."/>
            <person name="Wang J."/>
            <person name="Shi W."/>
            <person name="Du L."/>
            <person name="Sun Y."/>
            <person name="Zhan W."/>
            <person name="Jiang J.F."/>
            <person name="Wang Q."/>
            <person name="Zhang B."/>
            <person name="Ji P."/>
            <person name="Bell-Sakyi L."/>
            <person name="Cui X.M."/>
            <person name="Yuan T.T."/>
            <person name="Jiang B.G."/>
            <person name="Yang W.F."/>
            <person name="Lam T.T."/>
            <person name="Chang Q.C."/>
            <person name="Ding S.J."/>
            <person name="Wang X.J."/>
            <person name="Zhu J.G."/>
            <person name="Ruan X.D."/>
            <person name="Zhao L."/>
            <person name="Wei J.T."/>
            <person name="Ye R.Z."/>
            <person name="Que T.C."/>
            <person name="Du C.H."/>
            <person name="Zhou Y.H."/>
            <person name="Cheng J.X."/>
            <person name="Dai P.F."/>
            <person name="Guo W.B."/>
            <person name="Han X.H."/>
            <person name="Huang E.J."/>
            <person name="Li L.F."/>
            <person name="Wei W."/>
            <person name="Gao Y.C."/>
            <person name="Liu J.Z."/>
            <person name="Shao H.Z."/>
            <person name="Wang X."/>
            <person name="Wang C.C."/>
            <person name="Yang T.C."/>
            <person name="Huo Q.B."/>
            <person name="Li W."/>
            <person name="Chen H.Y."/>
            <person name="Chen S.E."/>
            <person name="Zhou L.G."/>
            <person name="Ni X.B."/>
            <person name="Tian J.H."/>
            <person name="Sheng Y."/>
            <person name="Liu T."/>
            <person name="Pan Y.S."/>
            <person name="Xia L.Y."/>
            <person name="Li J."/>
            <person name="Zhao F."/>
            <person name="Cao W.C."/>
        </authorList>
    </citation>
    <scope>NUCLEOTIDE SEQUENCE</scope>
    <source>
        <strain evidence="2">Rmic-2018</strain>
    </source>
</reference>
<dbReference type="EMBL" id="JABSTU010000001">
    <property type="protein sequence ID" value="KAH8042076.1"/>
    <property type="molecule type" value="Genomic_DNA"/>
</dbReference>
<name>A0A9J6F696_RHIMP</name>
<accession>A0A9J6F696</accession>
<evidence type="ECO:0000313" key="3">
    <source>
        <dbReference type="Proteomes" id="UP000821866"/>
    </source>
</evidence>
<dbReference type="AlphaFoldDB" id="A0A9J6F696"/>
<dbReference type="Proteomes" id="UP000821866">
    <property type="component" value="Chromosome 1"/>
</dbReference>
<feature type="region of interest" description="Disordered" evidence="1">
    <location>
        <begin position="109"/>
        <end position="146"/>
    </location>
</feature>
<feature type="region of interest" description="Disordered" evidence="1">
    <location>
        <begin position="65"/>
        <end position="90"/>
    </location>
</feature>
<evidence type="ECO:0000256" key="1">
    <source>
        <dbReference type="SAM" id="MobiDB-lite"/>
    </source>
</evidence>
<feature type="compositionally biased region" description="Basic and acidic residues" evidence="1">
    <location>
        <begin position="11"/>
        <end position="21"/>
    </location>
</feature>
<gene>
    <name evidence="2" type="ORF">HPB51_021160</name>
</gene>
<reference evidence="2" key="2">
    <citation type="submission" date="2021-09" db="EMBL/GenBank/DDBJ databases">
        <authorList>
            <person name="Jia N."/>
            <person name="Wang J."/>
            <person name="Shi W."/>
            <person name="Du L."/>
            <person name="Sun Y."/>
            <person name="Zhan W."/>
            <person name="Jiang J."/>
            <person name="Wang Q."/>
            <person name="Zhang B."/>
            <person name="Ji P."/>
            <person name="Sakyi L.B."/>
            <person name="Cui X."/>
            <person name="Yuan T."/>
            <person name="Jiang B."/>
            <person name="Yang W."/>
            <person name="Lam T.T.-Y."/>
            <person name="Chang Q."/>
            <person name="Ding S."/>
            <person name="Wang X."/>
            <person name="Zhu J."/>
            <person name="Ruan X."/>
            <person name="Zhao L."/>
            <person name="Wei J."/>
            <person name="Que T."/>
            <person name="Du C."/>
            <person name="Cheng J."/>
            <person name="Dai P."/>
            <person name="Han X."/>
            <person name="Huang E."/>
            <person name="Gao Y."/>
            <person name="Liu J."/>
            <person name="Shao H."/>
            <person name="Ye R."/>
            <person name="Li L."/>
            <person name="Wei W."/>
            <person name="Wang X."/>
            <person name="Wang C."/>
            <person name="Huo Q."/>
            <person name="Li W."/>
            <person name="Guo W."/>
            <person name="Chen H."/>
            <person name="Chen S."/>
            <person name="Zhou L."/>
            <person name="Zhou L."/>
            <person name="Ni X."/>
            <person name="Tian J."/>
            <person name="Zhou Y."/>
            <person name="Sheng Y."/>
            <person name="Liu T."/>
            <person name="Pan Y."/>
            <person name="Xia L."/>
            <person name="Li J."/>
            <person name="Zhao F."/>
            <person name="Cao W."/>
        </authorList>
    </citation>
    <scope>NUCLEOTIDE SEQUENCE</scope>
    <source>
        <strain evidence="2">Rmic-2018</strain>
        <tissue evidence="2">Larvae</tissue>
    </source>
</reference>
<feature type="region of interest" description="Disordered" evidence="1">
    <location>
        <begin position="1"/>
        <end position="32"/>
    </location>
</feature>
<proteinExistence type="predicted"/>
<organism evidence="2 3">
    <name type="scientific">Rhipicephalus microplus</name>
    <name type="common">Cattle tick</name>
    <name type="synonym">Boophilus microplus</name>
    <dbReference type="NCBI Taxonomy" id="6941"/>
    <lineage>
        <taxon>Eukaryota</taxon>
        <taxon>Metazoa</taxon>
        <taxon>Ecdysozoa</taxon>
        <taxon>Arthropoda</taxon>
        <taxon>Chelicerata</taxon>
        <taxon>Arachnida</taxon>
        <taxon>Acari</taxon>
        <taxon>Parasitiformes</taxon>
        <taxon>Ixodida</taxon>
        <taxon>Ixodoidea</taxon>
        <taxon>Ixodidae</taxon>
        <taxon>Rhipicephalinae</taxon>
        <taxon>Rhipicephalus</taxon>
        <taxon>Boophilus</taxon>
    </lineage>
</organism>
<keyword evidence="3" id="KW-1185">Reference proteome</keyword>
<evidence type="ECO:0000313" key="2">
    <source>
        <dbReference type="EMBL" id="KAH8042076.1"/>
    </source>
</evidence>